<comment type="caution">
    <text evidence="2">The sequence shown here is derived from an EMBL/GenBank/DDBJ whole genome shotgun (WGS) entry which is preliminary data.</text>
</comment>
<dbReference type="PANTHER" id="PTHR12993">
    <property type="entry name" value="N-ACETYLGLUCOSAMINYL-PHOSPHATIDYLINOSITOL DE-N-ACETYLASE-RELATED"/>
    <property type="match status" value="1"/>
</dbReference>
<dbReference type="STRING" id="909613.UO65_3245"/>
<keyword evidence="3" id="KW-1185">Reference proteome</keyword>
<reference evidence="2 3" key="1">
    <citation type="journal article" date="2014" name="Genome Announc.">
        <title>Draft Genome Sequence of the Antitrypanosomally Active Sponge-Associated Bacterium Actinokineospora sp. Strain EG49.</title>
        <authorList>
            <person name="Harjes J."/>
            <person name="Ryu T."/>
            <person name="Abdelmohsen U.R."/>
            <person name="Moitinho-Silva L."/>
            <person name="Horn H."/>
            <person name="Ravasi T."/>
            <person name="Hentschel U."/>
        </authorList>
    </citation>
    <scope>NUCLEOTIDE SEQUENCE [LARGE SCALE GENOMIC DNA]</scope>
    <source>
        <strain evidence="2 3">EG49</strain>
    </source>
</reference>
<dbReference type="RefSeq" id="WP_052021230.1">
    <property type="nucleotide sequence ID" value="NZ_AYXG01000109.1"/>
</dbReference>
<organism evidence="2 3">
    <name type="scientific">Actinokineospora spheciospongiae</name>
    <dbReference type="NCBI Taxonomy" id="909613"/>
    <lineage>
        <taxon>Bacteria</taxon>
        <taxon>Bacillati</taxon>
        <taxon>Actinomycetota</taxon>
        <taxon>Actinomycetes</taxon>
        <taxon>Pseudonocardiales</taxon>
        <taxon>Pseudonocardiaceae</taxon>
        <taxon>Actinokineospora</taxon>
    </lineage>
</organism>
<dbReference type="eggNOG" id="COG2120">
    <property type="taxonomic scope" value="Bacteria"/>
</dbReference>
<keyword evidence="1" id="KW-0862">Zinc</keyword>
<dbReference type="Gene3D" id="3.40.50.10320">
    <property type="entry name" value="LmbE-like"/>
    <property type="match status" value="1"/>
</dbReference>
<proteinExistence type="predicted"/>
<protein>
    <submittedName>
        <fullName evidence="2">N-acetyl-1-D-myo-inosityl-2-amino-2-deoxy-alpha-D-glucopyranoside deacetylase MshB</fullName>
    </submittedName>
</protein>
<accession>W7IXE2</accession>
<dbReference type="OrthoDB" id="158614at2"/>
<dbReference type="GO" id="GO:0016811">
    <property type="term" value="F:hydrolase activity, acting on carbon-nitrogen (but not peptide) bonds, in linear amides"/>
    <property type="evidence" value="ECO:0007669"/>
    <property type="project" value="TreeGrafter"/>
</dbReference>
<evidence type="ECO:0000256" key="1">
    <source>
        <dbReference type="ARBA" id="ARBA00022833"/>
    </source>
</evidence>
<dbReference type="EMBL" id="AYXG01000109">
    <property type="protein sequence ID" value="EWC61507.1"/>
    <property type="molecule type" value="Genomic_DNA"/>
</dbReference>
<dbReference type="PANTHER" id="PTHR12993:SF26">
    <property type="entry name" value="1D-MYO-INOSITOL 2-ACETAMIDO-2-DEOXY-ALPHA-D-GLUCOPYRANOSIDE DEACETYLASE"/>
    <property type="match status" value="1"/>
</dbReference>
<evidence type="ECO:0000313" key="3">
    <source>
        <dbReference type="Proteomes" id="UP000019277"/>
    </source>
</evidence>
<dbReference type="Pfam" id="PF02585">
    <property type="entry name" value="PIG-L"/>
    <property type="match status" value="1"/>
</dbReference>
<dbReference type="Proteomes" id="UP000019277">
    <property type="component" value="Unassembled WGS sequence"/>
</dbReference>
<name>W7IXE2_9PSEU</name>
<gene>
    <name evidence="2" type="ORF">UO65_3245</name>
</gene>
<dbReference type="AlphaFoldDB" id="W7IXE2"/>
<sequence>MTTPSTTPDLRGHTAVVLHAHPDDEAIFTGITMRRLADAGARVVLVCATDGDLGEALIPLRPHETLAGRRLLELERAGDILGVDRLVLLGFRDSGLPGWPQNHHPMALMRQPVGTLSRRVAEIIEAEQAEMILHYDWRGIYRHPDHVAVHRIGRQAARLAGVTSYEATVDRTHLTRLGDNAHLVHAAARSTDVPFGLFPSEITVTLRATYAELSAKLAAIVTHASQVTGEAVAHATFPDAYRFEWYQRIGPPTVLETLTEEGIAVGSAQVRP</sequence>
<dbReference type="InterPro" id="IPR003737">
    <property type="entry name" value="GlcNAc_PI_deacetylase-related"/>
</dbReference>
<evidence type="ECO:0000313" key="2">
    <source>
        <dbReference type="EMBL" id="EWC61507.1"/>
    </source>
</evidence>
<dbReference type="SUPFAM" id="SSF102588">
    <property type="entry name" value="LmbE-like"/>
    <property type="match status" value="1"/>
</dbReference>
<dbReference type="GO" id="GO:0016137">
    <property type="term" value="P:glycoside metabolic process"/>
    <property type="evidence" value="ECO:0007669"/>
    <property type="project" value="UniProtKB-ARBA"/>
</dbReference>
<dbReference type="InterPro" id="IPR024078">
    <property type="entry name" value="LmbE-like_dom_sf"/>
</dbReference>